<evidence type="ECO:0000313" key="8">
    <source>
        <dbReference type="Proteomes" id="UP000001542"/>
    </source>
</evidence>
<gene>
    <name evidence="7" type="ORF">TVAG_248500</name>
</gene>
<dbReference type="KEGG" id="tva:4769437"/>
<evidence type="ECO:0000256" key="1">
    <source>
        <dbReference type="ARBA" id="ARBA00022527"/>
    </source>
</evidence>
<dbReference type="GO" id="GO:0005524">
    <property type="term" value="F:ATP binding"/>
    <property type="evidence" value="ECO:0007669"/>
    <property type="project" value="UniProtKB-KW"/>
</dbReference>
<evidence type="ECO:0000313" key="7">
    <source>
        <dbReference type="EMBL" id="EAY11483.1"/>
    </source>
</evidence>
<keyword evidence="1" id="KW-0723">Serine/threonine-protein kinase</keyword>
<dbReference type="PANTHER" id="PTHR43895:SF150">
    <property type="entry name" value="SERINE_THREONINE-PROTEIN KINASE STK11"/>
    <property type="match status" value="1"/>
</dbReference>
<dbReference type="OrthoDB" id="408964at2759"/>
<dbReference type="PANTHER" id="PTHR43895">
    <property type="entry name" value="CALCIUM/CALMODULIN-DEPENDENT PROTEIN KINASE KINASE-RELATED"/>
    <property type="match status" value="1"/>
</dbReference>
<feature type="domain" description="Protein kinase" evidence="6">
    <location>
        <begin position="11"/>
        <end position="259"/>
    </location>
</feature>
<proteinExistence type="predicted"/>
<reference evidence="7" key="1">
    <citation type="submission" date="2006-10" db="EMBL/GenBank/DDBJ databases">
        <authorList>
            <person name="Amadeo P."/>
            <person name="Zhao Q."/>
            <person name="Wortman J."/>
            <person name="Fraser-Liggett C."/>
            <person name="Carlton J."/>
        </authorList>
    </citation>
    <scope>NUCLEOTIDE SEQUENCE</scope>
    <source>
        <strain evidence="7">G3</strain>
    </source>
</reference>
<dbReference type="STRING" id="5722.A2E786"/>
<dbReference type="InterPro" id="IPR011009">
    <property type="entry name" value="Kinase-like_dom_sf"/>
</dbReference>
<dbReference type="InterPro" id="IPR000719">
    <property type="entry name" value="Prot_kinase_dom"/>
</dbReference>
<keyword evidence="5" id="KW-0067">ATP-binding</keyword>
<dbReference type="VEuPathDB" id="TrichDB:TVAG_248500"/>
<evidence type="ECO:0000256" key="4">
    <source>
        <dbReference type="ARBA" id="ARBA00022777"/>
    </source>
</evidence>
<evidence type="ECO:0000256" key="3">
    <source>
        <dbReference type="ARBA" id="ARBA00022741"/>
    </source>
</evidence>
<dbReference type="InParanoid" id="A2E786"/>
<protein>
    <submittedName>
        <fullName evidence="7">CAMK family protein kinase</fullName>
    </submittedName>
</protein>
<dbReference type="VEuPathDB" id="TrichDB:TVAGG3_0283780"/>
<dbReference type="FunFam" id="1.10.510.10:FF:001233">
    <property type="entry name" value="CAMK family protein kinase"/>
    <property type="match status" value="1"/>
</dbReference>
<evidence type="ECO:0000256" key="2">
    <source>
        <dbReference type="ARBA" id="ARBA00022679"/>
    </source>
</evidence>
<evidence type="ECO:0000259" key="6">
    <source>
        <dbReference type="PROSITE" id="PS50011"/>
    </source>
</evidence>
<dbReference type="SUPFAM" id="SSF56112">
    <property type="entry name" value="Protein kinase-like (PK-like)"/>
    <property type="match status" value="1"/>
</dbReference>
<dbReference type="Proteomes" id="UP000001542">
    <property type="component" value="Unassembled WGS sequence"/>
</dbReference>
<dbReference type="AlphaFoldDB" id="A2E786"/>
<name>A2E786_TRIV3</name>
<dbReference type="Gene3D" id="1.10.510.10">
    <property type="entry name" value="Transferase(Phosphotransferase) domain 1"/>
    <property type="match status" value="1"/>
</dbReference>
<dbReference type="eggNOG" id="KOG0583">
    <property type="taxonomic scope" value="Eukaryota"/>
</dbReference>
<keyword evidence="4 7" id="KW-0418">Kinase</keyword>
<dbReference type="RefSeq" id="XP_001323706.1">
    <property type="nucleotide sequence ID" value="XM_001323671.1"/>
</dbReference>
<dbReference type="SMR" id="A2E786"/>
<dbReference type="Pfam" id="PF00069">
    <property type="entry name" value="Pkinase"/>
    <property type="match status" value="1"/>
</dbReference>
<keyword evidence="8" id="KW-1185">Reference proteome</keyword>
<dbReference type="EMBL" id="DS113318">
    <property type="protein sequence ID" value="EAY11483.1"/>
    <property type="molecule type" value="Genomic_DNA"/>
</dbReference>
<evidence type="ECO:0000256" key="5">
    <source>
        <dbReference type="ARBA" id="ARBA00022840"/>
    </source>
</evidence>
<keyword evidence="2" id="KW-0808">Transferase</keyword>
<keyword evidence="3" id="KW-0547">Nucleotide-binding</keyword>
<dbReference type="GO" id="GO:0004674">
    <property type="term" value="F:protein serine/threonine kinase activity"/>
    <property type="evidence" value="ECO:0000318"/>
    <property type="project" value="GO_Central"/>
</dbReference>
<sequence length="392" mass="45191">MIEKGSIHNAYEFIKMIKCTNYYELWKAKNIHLSPTVLIKVVSKSSVETEHYGEEIKIHSQANYPFIAKFYQYFEEDDMSFIVMEYLSEENFEDYITNAKERDEEKIRIWFSQMILSLSFLDSNYQVCHGSLEAGNFSLSNSHNLKLFDFENCQYLDTSMRSLAKHCHPFYLSPEEIRNESNPFTTTVWRCGIILYRMLTGTFPFEDDSKSELFTNILSMKPIIPSQISNDAKNLLSRMLTKDPFERITLEDIQEHPFFVKLSVNIPPSTETHIKSDILKQLEEAGYNKAAVIADLKSKLFTEKSAAYNILLTEGTYGDDSETSVEGDNLPLYKSNSASAFQLITQPKNVNSLVNKMKLRPVVSGRGIPLVPQKKFRRASSCKTVNDFYSRN</sequence>
<reference evidence="7" key="2">
    <citation type="journal article" date="2007" name="Science">
        <title>Draft genome sequence of the sexually transmitted pathogen Trichomonas vaginalis.</title>
        <authorList>
            <person name="Carlton J.M."/>
            <person name="Hirt R.P."/>
            <person name="Silva J.C."/>
            <person name="Delcher A.L."/>
            <person name="Schatz M."/>
            <person name="Zhao Q."/>
            <person name="Wortman J.R."/>
            <person name="Bidwell S.L."/>
            <person name="Alsmark U.C.M."/>
            <person name="Besteiro S."/>
            <person name="Sicheritz-Ponten T."/>
            <person name="Noel C.J."/>
            <person name="Dacks J.B."/>
            <person name="Foster P.G."/>
            <person name="Simillion C."/>
            <person name="Van de Peer Y."/>
            <person name="Miranda-Saavedra D."/>
            <person name="Barton G.J."/>
            <person name="Westrop G.D."/>
            <person name="Mueller S."/>
            <person name="Dessi D."/>
            <person name="Fiori P.L."/>
            <person name="Ren Q."/>
            <person name="Paulsen I."/>
            <person name="Zhang H."/>
            <person name="Bastida-Corcuera F.D."/>
            <person name="Simoes-Barbosa A."/>
            <person name="Brown M.T."/>
            <person name="Hayes R.D."/>
            <person name="Mukherjee M."/>
            <person name="Okumura C.Y."/>
            <person name="Schneider R."/>
            <person name="Smith A.J."/>
            <person name="Vanacova S."/>
            <person name="Villalvazo M."/>
            <person name="Haas B.J."/>
            <person name="Pertea M."/>
            <person name="Feldblyum T.V."/>
            <person name="Utterback T.R."/>
            <person name="Shu C.L."/>
            <person name="Osoegawa K."/>
            <person name="de Jong P.J."/>
            <person name="Hrdy I."/>
            <person name="Horvathova L."/>
            <person name="Zubacova Z."/>
            <person name="Dolezal P."/>
            <person name="Malik S.B."/>
            <person name="Logsdon J.M. Jr."/>
            <person name="Henze K."/>
            <person name="Gupta A."/>
            <person name="Wang C.C."/>
            <person name="Dunne R.L."/>
            <person name="Upcroft J.A."/>
            <person name="Upcroft P."/>
            <person name="White O."/>
            <person name="Salzberg S.L."/>
            <person name="Tang P."/>
            <person name="Chiu C.-H."/>
            <person name="Lee Y.-S."/>
            <person name="Embley T.M."/>
            <person name="Coombs G.H."/>
            <person name="Mottram J.C."/>
            <person name="Tachezy J."/>
            <person name="Fraser-Liggett C.M."/>
            <person name="Johnson P.J."/>
        </authorList>
    </citation>
    <scope>NUCLEOTIDE SEQUENCE [LARGE SCALE GENOMIC DNA]</scope>
    <source>
        <strain evidence="7">G3</strain>
    </source>
</reference>
<dbReference type="PROSITE" id="PS50011">
    <property type="entry name" value="PROTEIN_KINASE_DOM"/>
    <property type="match status" value="1"/>
</dbReference>
<accession>A2E786</accession>
<organism evidence="7 8">
    <name type="scientific">Trichomonas vaginalis (strain ATCC PRA-98 / G3)</name>
    <dbReference type="NCBI Taxonomy" id="412133"/>
    <lineage>
        <taxon>Eukaryota</taxon>
        <taxon>Metamonada</taxon>
        <taxon>Parabasalia</taxon>
        <taxon>Trichomonadida</taxon>
        <taxon>Trichomonadidae</taxon>
        <taxon>Trichomonas</taxon>
    </lineage>
</organism>